<dbReference type="OrthoDB" id="2994667at2759"/>
<sequence>MSSRYSALWSSLRTLELTSQFTSIPVDPPVAYETTFFCDNKQVKLHIKTERLSSFYWADYGRLVKLHKRHQKVASALALIGATSSDAKTVTACSAEVSYASDSNHTVIILRVAQNQRMQGRDISKLQNLVDGLLGEISRHEQDVWADKTKRHATIRSVVIDFFLPQVVERCRDKLSHILGGPYSKTFRDWYADITEPNPLEGGDRSLDPVILECSELINRCSSERIPERRNADDVFALVYAISNASIIIDAFAGSLEERWAIYDSKISHDKVAGQGEADGGGTDVDEAATEDLDDRESFDQIEMARSSIYRFLRKLFRYYIACRNVTSELVAIVRSGAKLDITVETVPISMTTSTPANENEYPSFESFFELCVRADVKSLDPKKIDRLRDRWARDRKSQNLFLHAEMQIALFYALNPQLFPVQGFIGVSKKSCWCCDFVLKHLQIPSEQDRRYDIDIAGPPLLFSVQGTHSRKYSSWVFPNPSIHTVSSILEDIPFNRVCRRFELVREDLEDALRNQVNDIVGKLQKPDYASDSSGLEDDDWNDHLELMEEVRTRARARAPDPGQGEGKK</sequence>
<reference evidence="2 3" key="1">
    <citation type="submission" date="2014-04" db="EMBL/GenBank/DDBJ databases">
        <authorList>
            <consortium name="DOE Joint Genome Institute"/>
            <person name="Kuo A."/>
            <person name="Tarkka M."/>
            <person name="Buscot F."/>
            <person name="Kohler A."/>
            <person name="Nagy L.G."/>
            <person name="Floudas D."/>
            <person name="Copeland A."/>
            <person name="Barry K.W."/>
            <person name="Cichocki N."/>
            <person name="Veneault-Fourrey C."/>
            <person name="LaButti K."/>
            <person name="Lindquist E.A."/>
            <person name="Lipzen A."/>
            <person name="Lundell T."/>
            <person name="Morin E."/>
            <person name="Murat C."/>
            <person name="Sun H."/>
            <person name="Tunlid A."/>
            <person name="Henrissat B."/>
            <person name="Grigoriev I.V."/>
            <person name="Hibbett D.S."/>
            <person name="Martin F."/>
            <person name="Nordberg H.P."/>
            <person name="Cantor M.N."/>
            <person name="Hua S.X."/>
        </authorList>
    </citation>
    <scope>NUCLEOTIDE SEQUENCE [LARGE SCALE GENOMIC DNA]</scope>
    <source>
        <strain evidence="2 3">F 1598</strain>
    </source>
</reference>
<dbReference type="InterPro" id="IPR027796">
    <property type="entry name" value="OTT_1508_deam-like"/>
</dbReference>
<reference evidence="3" key="2">
    <citation type="submission" date="2015-01" db="EMBL/GenBank/DDBJ databases">
        <title>Evolutionary Origins and Diversification of the Mycorrhizal Mutualists.</title>
        <authorList>
            <consortium name="DOE Joint Genome Institute"/>
            <consortium name="Mycorrhizal Genomics Consortium"/>
            <person name="Kohler A."/>
            <person name="Kuo A."/>
            <person name="Nagy L.G."/>
            <person name="Floudas D."/>
            <person name="Copeland A."/>
            <person name="Barry K.W."/>
            <person name="Cichocki N."/>
            <person name="Veneault-Fourrey C."/>
            <person name="LaButti K."/>
            <person name="Lindquist E.A."/>
            <person name="Lipzen A."/>
            <person name="Lundell T."/>
            <person name="Morin E."/>
            <person name="Murat C."/>
            <person name="Riley R."/>
            <person name="Ohm R."/>
            <person name="Sun H."/>
            <person name="Tunlid A."/>
            <person name="Henrissat B."/>
            <person name="Grigoriev I.V."/>
            <person name="Hibbett D.S."/>
            <person name="Martin F."/>
        </authorList>
    </citation>
    <scope>NUCLEOTIDE SEQUENCE [LARGE SCALE GENOMIC DNA]</scope>
    <source>
        <strain evidence="3">F 1598</strain>
    </source>
</reference>
<dbReference type="Pfam" id="PF14441">
    <property type="entry name" value="OTT_1508_deam"/>
    <property type="match status" value="1"/>
</dbReference>
<name>A0A0C3C122_PILCF</name>
<gene>
    <name evidence="2" type="ORF">PILCRDRAFT_7235</name>
</gene>
<proteinExistence type="predicted"/>
<evidence type="ECO:0000256" key="1">
    <source>
        <dbReference type="SAM" id="MobiDB-lite"/>
    </source>
</evidence>
<dbReference type="HOGENOM" id="CLU_478254_0_0_1"/>
<organism evidence="2 3">
    <name type="scientific">Piloderma croceum (strain F 1598)</name>
    <dbReference type="NCBI Taxonomy" id="765440"/>
    <lineage>
        <taxon>Eukaryota</taxon>
        <taxon>Fungi</taxon>
        <taxon>Dikarya</taxon>
        <taxon>Basidiomycota</taxon>
        <taxon>Agaricomycotina</taxon>
        <taxon>Agaricomycetes</taxon>
        <taxon>Agaricomycetidae</taxon>
        <taxon>Atheliales</taxon>
        <taxon>Atheliaceae</taxon>
        <taxon>Piloderma</taxon>
    </lineage>
</organism>
<evidence type="ECO:0000313" key="3">
    <source>
        <dbReference type="Proteomes" id="UP000054166"/>
    </source>
</evidence>
<accession>A0A0C3C122</accession>
<dbReference type="AlphaFoldDB" id="A0A0C3C122"/>
<feature type="region of interest" description="Disordered" evidence="1">
    <location>
        <begin position="273"/>
        <end position="292"/>
    </location>
</feature>
<dbReference type="Proteomes" id="UP000054166">
    <property type="component" value="Unassembled WGS sequence"/>
</dbReference>
<evidence type="ECO:0000313" key="2">
    <source>
        <dbReference type="EMBL" id="KIM83277.1"/>
    </source>
</evidence>
<keyword evidence="3" id="KW-1185">Reference proteome</keyword>
<dbReference type="EMBL" id="KN832991">
    <property type="protein sequence ID" value="KIM83277.1"/>
    <property type="molecule type" value="Genomic_DNA"/>
</dbReference>
<dbReference type="InParanoid" id="A0A0C3C122"/>
<protein>
    <submittedName>
        <fullName evidence="2">Uncharacterized protein</fullName>
    </submittedName>
</protein>